<dbReference type="InterPro" id="IPR052698">
    <property type="entry name" value="MoCofactor_Util/Proc"/>
</dbReference>
<evidence type="ECO:0000313" key="2">
    <source>
        <dbReference type="EMBL" id="VBB08711.1"/>
    </source>
</evidence>
<dbReference type="PANTHER" id="PTHR30388:SF6">
    <property type="entry name" value="XANTHINE DEHYDROGENASE SUBUNIT A-RELATED"/>
    <property type="match status" value="1"/>
</dbReference>
<dbReference type="PANTHER" id="PTHR30388">
    <property type="entry name" value="ALDEHYDE OXIDOREDUCTASE MOLYBDENUM COFACTOR ASSEMBLY PROTEIN"/>
    <property type="match status" value="1"/>
</dbReference>
<dbReference type="InterPro" id="IPR027051">
    <property type="entry name" value="XdhC_Rossmann_dom"/>
</dbReference>
<organism evidence="2 3">
    <name type="scientific">Lucifera butyrica</name>
    <dbReference type="NCBI Taxonomy" id="1351585"/>
    <lineage>
        <taxon>Bacteria</taxon>
        <taxon>Bacillati</taxon>
        <taxon>Bacillota</taxon>
        <taxon>Negativicutes</taxon>
        <taxon>Veillonellales</taxon>
        <taxon>Veillonellaceae</taxon>
        <taxon>Lucifera</taxon>
    </lineage>
</organism>
<reference evidence="2 3" key="1">
    <citation type="submission" date="2018-06" db="EMBL/GenBank/DDBJ databases">
        <authorList>
            <person name="Strepis N."/>
        </authorList>
    </citation>
    <scope>NUCLEOTIDE SEQUENCE [LARGE SCALE GENOMIC DNA]</scope>
    <source>
        <strain evidence="2">LUCI</strain>
    </source>
</reference>
<accession>A0A498RB84</accession>
<sequence length="272" mass="29827">MGQANLIVREETVLTQFDQLRSAAEQGLTVSVLTLIAGQQEQIGQMLLLYPDGRTEGCLADAALTQTVLETCRNTSWNGPVVLEFQGGYRIFWDRLKSKMNAVILGGGHISLFLAQLLSMIDFEITVVDDRPEFANTARFPMAGQVICAPFTSSFEQIKIDEQTAVFIVTRGHRYDLECLKATIGTTPFYWGMIGSRRRIRSILDLLTEEGTEPALFNRLKAPIGLDIGSQTPAEIAVSVVAEVLSVLRGASCMPLSTLPGKRVQSSGEVKE</sequence>
<dbReference type="AlphaFoldDB" id="A0A498RB84"/>
<dbReference type="OrthoDB" id="9773039at2"/>
<dbReference type="InterPro" id="IPR036188">
    <property type="entry name" value="FAD/NAD-bd_sf"/>
</dbReference>
<proteinExistence type="predicted"/>
<keyword evidence="3" id="KW-1185">Reference proteome</keyword>
<name>A0A498RB84_9FIRM</name>
<dbReference type="Gene3D" id="3.40.50.720">
    <property type="entry name" value="NAD(P)-binding Rossmann-like Domain"/>
    <property type="match status" value="1"/>
</dbReference>
<evidence type="ECO:0000313" key="3">
    <source>
        <dbReference type="Proteomes" id="UP000277811"/>
    </source>
</evidence>
<gene>
    <name evidence="2" type="ORF">LUCI_3989</name>
</gene>
<dbReference type="Pfam" id="PF13478">
    <property type="entry name" value="XdhC_C"/>
    <property type="match status" value="1"/>
</dbReference>
<dbReference type="Proteomes" id="UP000277811">
    <property type="component" value="Unassembled WGS sequence"/>
</dbReference>
<dbReference type="SUPFAM" id="SSF51905">
    <property type="entry name" value="FAD/NAD(P)-binding domain"/>
    <property type="match status" value="1"/>
</dbReference>
<protein>
    <recommendedName>
        <fullName evidence="1">XdhC Rossmann domain-containing protein</fullName>
    </recommendedName>
</protein>
<dbReference type="EMBL" id="UPPP01000094">
    <property type="protein sequence ID" value="VBB08711.1"/>
    <property type="molecule type" value="Genomic_DNA"/>
</dbReference>
<feature type="domain" description="XdhC Rossmann" evidence="1">
    <location>
        <begin position="103"/>
        <end position="244"/>
    </location>
</feature>
<evidence type="ECO:0000259" key="1">
    <source>
        <dbReference type="Pfam" id="PF13478"/>
    </source>
</evidence>